<reference evidence="2" key="1">
    <citation type="submission" date="2020-04" db="EMBL/GenBank/DDBJ databases">
        <title>Deep metagenomics examines the oral microbiome during advanced dental caries in children, revealing novel taxa and co-occurrences with host molecules.</title>
        <authorList>
            <person name="Baker J.L."/>
            <person name="Morton J.T."/>
            <person name="Dinis M."/>
            <person name="Alvarez R."/>
            <person name="Tran N.C."/>
            <person name="Knight R."/>
            <person name="Edlund A."/>
        </authorList>
    </citation>
    <scope>NUCLEOTIDE SEQUENCE</scope>
    <source>
        <strain evidence="2">JCVI_39_bin.18</strain>
    </source>
</reference>
<feature type="transmembrane region" description="Helical" evidence="1">
    <location>
        <begin position="104"/>
        <end position="124"/>
    </location>
</feature>
<dbReference type="RefSeq" id="WP_152692146.1">
    <property type="nucleotide sequence ID" value="NZ_JABZXO010000014.1"/>
</dbReference>
<proteinExistence type="predicted"/>
<gene>
    <name evidence="2" type="ORF">HXO61_06255</name>
</gene>
<evidence type="ECO:0000256" key="1">
    <source>
        <dbReference type="SAM" id="Phobius"/>
    </source>
</evidence>
<name>A0A930L728_9MICC</name>
<keyword evidence="1" id="KW-0812">Transmembrane</keyword>
<evidence type="ECO:0000313" key="3">
    <source>
        <dbReference type="Proteomes" id="UP000770330"/>
    </source>
</evidence>
<dbReference type="Proteomes" id="UP000770330">
    <property type="component" value="Unassembled WGS sequence"/>
</dbReference>
<dbReference type="AlphaFoldDB" id="A0A930L728"/>
<sequence>MVKRRISPKESVMHSSHLLAAGSALEVEPVPQYGRPGPLLIPMKLLNDPSGHQGQMSAVAIQQHLPDGIGPQRKIVEKILAGPEHPVGYVPLSEQLKNVRYTRAIWPCLESLVVVLLVILLNPFTLASLLFNSRATDTEFLETIVLFLVFSGGVIVLWLIPILWAGLLISVVSKAVRKISAALREGTTYEDFWFFLVYNRPVDKGSMYRYELDEEPNQKIIGPKTHAALSSQESS</sequence>
<protein>
    <submittedName>
        <fullName evidence="2">Uncharacterized protein</fullName>
    </submittedName>
</protein>
<dbReference type="EMBL" id="JABZXO010000014">
    <property type="protein sequence ID" value="MBF1657517.1"/>
    <property type="molecule type" value="Genomic_DNA"/>
</dbReference>
<keyword evidence="1" id="KW-1133">Transmembrane helix</keyword>
<evidence type="ECO:0000313" key="2">
    <source>
        <dbReference type="EMBL" id="MBF1657517.1"/>
    </source>
</evidence>
<accession>A0A930L728</accession>
<organism evidence="2 3">
    <name type="scientific">Rothia mucilaginosa</name>
    <dbReference type="NCBI Taxonomy" id="43675"/>
    <lineage>
        <taxon>Bacteria</taxon>
        <taxon>Bacillati</taxon>
        <taxon>Actinomycetota</taxon>
        <taxon>Actinomycetes</taxon>
        <taxon>Micrococcales</taxon>
        <taxon>Micrococcaceae</taxon>
        <taxon>Rothia</taxon>
    </lineage>
</organism>
<feature type="transmembrane region" description="Helical" evidence="1">
    <location>
        <begin position="144"/>
        <end position="169"/>
    </location>
</feature>
<comment type="caution">
    <text evidence="2">The sequence shown here is derived from an EMBL/GenBank/DDBJ whole genome shotgun (WGS) entry which is preliminary data.</text>
</comment>
<keyword evidence="1" id="KW-0472">Membrane</keyword>